<dbReference type="InterPro" id="IPR021731">
    <property type="entry name" value="AMIN_dom"/>
</dbReference>
<dbReference type="KEGG" id="cavi:CAV_1629"/>
<organism evidence="2 3">
    <name type="scientific">Campylobacter avium LMG 24591</name>
    <dbReference type="NCBI Taxonomy" id="522484"/>
    <lineage>
        <taxon>Bacteria</taxon>
        <taxon>Pseudomonadati</taxon>
        <taxon>Campylobacterota</taxon>
        <taxon>Epsilonproteobacteria</taxon>
        <taxon>Campylobacterales</taxon>
        <taxon>Campylobacteraceae</taxon>
        <taxon>Campylobacter</taxon>
    </lineage>
</organism>
<dbReference type="Pfam" id="PF11741">
    <property type="entry name" value="AMIN"/>
    <property type="match status" value="1"/>
</dbReference>
<evidence type="ECO:0000259" key="1">
    <source>
        <dbReference type="Pfam" id="PF11741"/>
    </source>
</evidence>
<evidence type="ECO:0000313" key="2">
    <source>
        <dbReference type="EMBL" id="ASQ31228.1"/>
    </source>
</evidence>
<dbReference type="Proteomes" id="UP000201169">
    <property type="component" value="Chromosome"/>
</dbReference>
<name>A0A222MZV4_9BACT</name>
<dbReference type="EMBL" id="CP022347">
    <property type="protein sequence ID" value="ASQ31228.1"/>
    <property type="molecule type" value="Genomic_DNA"/>
</dbReference>
<feature type="domain" description="AMIN" evidence="1">
    <location>
        <begin position="149"/>
        <end position="217"/>
    </location>
</feature>
<protein>
    <submittedName>
        <fullName evidence="2">Putative periplasmic protein (AMIN domain)</fullName>
    </submittedName>
</protein>
<proteinExistence type="predicted"/>
<sequence length="219" mass="24965">MRKISALFFFTLLLSYANDNPFIAPKEIQKAELKNFEKEDFKFSSDARILKSVKITYISFDGSEKTMDLNINQSIDWHDNFSIIKNKTQNPNSTPIMDVSVTIPEQKTGEINSSLNIQSPNENGKIEDFLSFATYDRSIKLVSVDEIVGDFALGNPSKIVIDFKRKVAFNTKNISLKKAPFKRISIGSHGTYYRLVIYLDGKYNYNIEKNSDGYTISLI</sequence>
<accession>A0A222MZV4</accession>
<evidence type="ECO:0000313" key="3">
    <source>
        <dbReference type="Proteomes" id="UP000201169"/>
    </source>
</evidence>
<dbReference type="AlphaFoldDB" id="A0A222MZV4"/>
<dbReference type="RefSeq" id="WP_094324367.1">
    <property type="nucleotide sequence ID" value="NZ_CP022347.1"/>
</dbReference>
<reference evidence="2 3" key="1">
    <citation type="submission" date="2017-07" db="EMBL/GenBank/DDBJ databases">
        <title>Analysis of two Campylobacter avium genomes and identification of a novel hippuricase gene.</title>
        <authorList>
            <person name="Miller W.G."/>
            <person name="Chapman M.H."/>
            <person name="Yee E."/>
            <person name="Revez J."/>
            <person name="Bono J.L."/>
            <person name="Rossi M."/>
        </authorList>
    </citation>
    <scope>NUCLEOTIDE SEQUENCE [LARGE SCALE GENOMIC DNA]</scope>
    <source>
        <strain evidence="2 3">LMG 24591</strain>
    </source>
</reference>
<dbReference type="OrthoDB" id="5340273at2"/>
<keyword evidence="3" id="KW-1185">Reference proteome</keyword>
<gene>
    <name evidence="2" type="ORF">CAV_1629</name>
</gene>